<dbReference type="PANTHER" id="PTHR13204">
    <property type="entry name" value="PTD012 PROTEIN"/>
    <property type="match status" value="1"/>
</dbReference>
<dbReference type="SUPFAM" id="SSF117856">
    <property type="entry name" value="AF0104/ALDC/Ptd012-like"/>
    <property type="match status" value="1"/>
</dbReference>
<dbReference type="CDD" id="cd17298">
    <property type="entry name" value="DUF1907"/>
    <property type="match status" value="1"/>
</dbReference>
<dbReference type="PANTHER" id="PTHR13204:SF1">
    <property type="entry name" value="ESTER HYDROLASE C11ORF54"/>
    <property type="match status" value="1"/>
</dbReference>
<protein>
    <submittedName>
        <fullName evidence="8">Ester hydrolase c11orf54-like protein</fullName>
    </submittedName>
</protein>
<reference evidence="8" key="2">
    <citation type="journal article" date="2017" name="J. Med. Entomol.">
        <title>Transcriptome Analysis of the Triatoma infestans (Hemiptera: Reduviidae) Integument.</title>
        <authorList>
            <person name="Calderon-Fernandez G.M."/>
            <person name="Moriconi D.E."/>
            <person name="Dulbecco A.B."/>
            <person name="Juarez M.P."/>
        </authorList>
    </citation>
    <scope>NUCLEOTIDE SEQUENCE</scope>
    <source>
        <strain evidence="8">Int1</strain>
        <tissue evidence="8">Integument</tissue>
    </source>
</reference>
<name>A0A171AA04_TRIIF</name>
<evidence type="ECO:0000256" key="6">
    <source>
        <dbReference type="ARBA" id="ARBA00023242"/>
    </source>
</evidence>
<evidence type="ECO:0000256" key="2">
    <source>
        <dbReference type="ARBA" id="ARBA00011245"/>
    </source>
</evidence>
<evidence type="ECO:0000256" key="4">
    <source>
        <dbReference type="ARBA" id="ARBA00022801"/>
    </source>
</evidence>
<evidence type="ECO:0000256" key="1">
    <source>
        <dbReference type="ARBA" id="ARBA00004123"/>
    </source>
</evidence>
<comment type="subunit">
    <text evidence="2">Monomer.</text>
</comment>
<dbReference type="InterPro" id="IPR015021">
    <property type="entry name" value="C11orf54_DUF1907"/>
</dbReference>
<evidence type="ECO:0000313" key="8">
    <source>
        <dbReference type="EMBL" id="JAS01833.1"/>
    </source>
</evidence>
<dbReference type="SMART" id="SM01168">
    <property type="entry name" value="DUF1907"/>
    <property type="match status" value="1"/>
</dbReference>
<feature type="domain" description="DUF1907" evidence="7">
    <location>
        <begin position="26"/>
        <end position="309"/>
    </location>
</feature>
<proteinExistence type="predicted"/>
<dbReference type="EMBL" id="GEMB01001323">
    <property type="protein sequence ID" value="JAS01833.1"/>
    <property type="molecule type" value="Transcribed_RNA"/>
</dbReference>
<sequence>MSAINSQHPTTSVKLDCPKLEDVANALQKGLPQYFAETEVAVVDCPDLREEPFNLAAKGLGGKTVVIDIGGPGFLFPLHDETKIYDMKKDIANTVGMKSCFIIGAGAGPWPYIGKNCEMMANILINDSTSSIVQKTYIAKVNDKTEDIEVELLPNSEMRFSLLANLFACEGTSSKVLKVFCKKRKQDENFITSISTTLEKAFPNKTLGLGGTFLLKEGKARQHCMPEFSKVPIRSNDDLNNWLKFYEMSAPLVAVGTLLSKDIPDLHVRVQHFHSFSNHGEGGHYHYDTTPETVEYLGYFNLGQTLCRIDQPEKKQYFDKN</sequence>
<reference evidence="8" key="1">
    <citation type="submission" date="2016-04" db="EMBL/GenBank/DDBJ databases">
        <authorList>
            <person name="Calderon-Fernandez G.M.Sr."/>
        </authorList>
    </citation>
    <scope>NUCLEOTIDE SEQUENCE</scope>
    <source>
        <strain evidence="8">Int1</strain>
        <tissue evidence="8">Integument</tissue>
    </source>
</reference>
<dbReference type="GO" id="GO:0005634">
    <property type="term" value="C:nucleus"/>
    <property type="evidence" value="ECO:0007669"/>
    <property type="project" value="UniProtKB-SubCell"/>
</dbReference>
<evidence type="ECO:0000259" key="7">
    <source>
        <dbReference type="SMART" id="SM01168"/>
    </source>
</evidence>
<keyword evidence="6" id="KW-0539">Nucleus</keyword>
<dbReference type="GO" id="GO:0008270">
    <property type="term" value="F:zinc ion binding"/>
    <property type="evidence" value="ECO:0007669"/>
    <property type="project" value="TreeGrafter"/>
</dbReference>
<evidence type="ECO:0000256" key="3">
    <source>
        <dbReference type="ARBA" id="ARBA00022723"/>
    </source>
</evidence>
<keyword evidence="3" id="KW-0479">Metal-binding</keyword>
<accession>A0A171AA04</accession>
<keyword evidence="4 8" id="KW-0378">Hydrolase</keyword>
<dbReference type="AlphaFoldDB" id="A0A171AA04"/>
<dbReference type="GO" id="GO:0016788">
    <property type="term" value="F:hydrolase activity, acting on ester bonds"/>
    <property type="evidence" value="ECO:0007669"/>
    <property type="project" value="TreeGrafter"/>
</dbReference>
<organism evidence="8">
    <name type="scientific">Triatoma infestans</name>
    <name type="common">Assassin bug</name>
    <dbReference type="NCBI Taxonomy" id="30076"/>
    <lineage>
        <taxon>Eukaryota</taxon>
        <taxon>Metazoa</taxon>
        <taxon>Ecdysozoa</taxon>
        <taxon>Arthropoda</taxon>
        <taxon>Hexapoda</taxon>
        <taxon>Insecta</taxon>
        <taxon>Pterygota</taxon>
        <taxon>Neoptera</taxon>
        <taxon>Paraneoptera</taxon>
        <taxon>Hemiptera</taxon>
        <taxon>Heteroptera</taxon>
        <taxon>Panheteroptera</taxon>
        <taxon>Cimicomorpha</taxon>
        <taxon>Reduviidae</taxon>
        <taxon>Triatominae</taxon>
        <taxon>Triatoma</taxon>
    </lineage>
</organism>
<comment type="subcellular location">
    <subcellularLocation>
        <location evidence="1">Nucleus</location>
    </subcellularLocation>
</comment>
<dbReference type="Pfam" id="PF08925">
    <property type="entry name" value="DUF1907"/>
    <property type="match status" value="1"/>
</dbReference>
<keyword evidence="5" id="KW-0862">Zinc</keyword>
<evidence type="ECO:0000256" key="5">
    <source>
        <dbReference type="ARBA" id="ARBA00022833"/>
    </source>
</evidence>